<proteinExistence type="inferred from homology"/>
<dbReference type="EMBL" id="BMHH01000008">
    <property type="protein sequence ID" value="GGA95195.1"/>
    <property type="molecule type" value="Genomic_DNA"/>
</dbReference>
<gene>
    <name evidence="13" type="ORF">GCM10011491_24390</name>
</gene>
<dbReference type="SMART" id="SM01007">
    <property type="entry name" value="Aldolase_II"/>
    <property type="match status" value="1"/>
</dbReference>
<evidence type="ECO:0000256" key="9">
    <source>
        <dbReference type="ARBA" id="ARBA00044803"/>
    </source>
</evidence>
<keyword evidence="4" id="KW-0862">Zinc</keyword>
<evidence type="ECO:0000259" key="12">
    <source>
        <dbReference type="SMART" id="SM01007"/>
    </source>
</evidence>
<dbReference type="AlphaFoldDB" id="A0A916SEI1"/>
<dbReference type="RefSeq" id="WP_188824426.1">
    <property type="nucleotide sequence ID" value="NZ_BMHH01000008.1"/>
</dbReference>
<dbReference type="InterPro" id="IPR050197">
    <property type="entry name" value="Aldolase_class_II_sugar_metab"/>
</dbReference>
<evidence type="ECO:0000256" key="5">
    <source>
        <dbReference type="ARBA" id="ARBA00023239"/>
    </source>
</evidence>
<comment type="caution">
    <text evidence="13">The sequence shown here is derived from an EMBL/GenBank/DDBJ whole genome shotgun (WGS) entry which is preliminary data.</text>
</comment>
<evidence type="ECO:0000256" key="6">
    <source>
        <dbReference type="ARBA" id="ARBA00023277"/>
    </source>
</evidence>
<dbReference type="GO" id="GO:0019323">
    <property type="term" value="P:pentose catabolic process"/>
    <property type="evidence" value="ECO:0007669"/>
    <property type="project" value="InterPro"/>
</dbReference>
<keyword evidence="3" id="KW-0479">Metal-binding</keyword>
<comment type="catalytic activity">
    <reaction evidence="10">
        <text>3-dehydro-4-O-phospho-D-erythronate + H(+) = dihydroxyacetone phosphate + CO2</text>
        <dbReference type="Rhea" id="RHEA:52416"/>
        <dbReference type="ChEBI" id="CHEBI:15378"/>
        <dbReference type="ChEBI" id="CHEBI:16526"/>
        <dbReference type="ChEBI" id="CHEBI:57642"/>
        <dbReference type="ChEBI" id="CHEBI:136593"/>
        <dbReference type="EC" id="4.1.1.104"/>
    </reaction>
</comment>
<dbReference type="EC" id="4.1.1.104" evidence="8"/>
<evidence type="ECO:0000313" key="13">
    <source>
        <dbReference type="EMBL" id="GGA95195.1"/>
    </source>
</evidence>
<comment type="cofactor">
    <cofactor evidence="1">
        <name>Zn(2+)</name>
        <dbReference type="ChEBI" id="CHEBI:29105"/>
    </cofactor>
</comment>
<comment type="similarity">
    <text evidence="2">Belongs to the aldolase class II family. AraD/FucA subfamily.</text>
</comment>
<accession>A0A916SEI1</accession>
<dbReference type="SUPFAM" id="SSF53639">
    <property type="entry name" value="AraD/HMP-PK domain-like"/>
    <property type="match status" value="1"/>
</dbReference>
<feature type="domain" description="Class II aldolase/adducin N-terminal" evidence="12">
    <location>
        <begin position="13"/>
        <end position="192"/>
    </location>
</feature>
<keyword evidence="5" id="KW-0456">Lyase</keyword>
<evidence type="ECO:0000256" key="8">
    <source>
        <dbReference type="ARBA" id="ARBA00044772"/>
    </source>
</evidence>
<protein>
    <recommendedName>
        <fullName evidence="9">3-oxo-tetronate 4-phosphate decarboxylase</fullName>
        <ecNumber evidence="8">4.1.1.104</ecNumber>
    </recommendedName>
</protein>
<evidence type="ECO:0000256" key="7">
    <source>
        <dbReference type="ARBA" id="ARBA00044745"/>
    </source>
</evidence>
<dbReference type="Gene3D" id="3.40.225.10">
    <property type="entry name" value="Class II aldolase/adducin N-terminal domain"/>
    <property type="match status" value="1"/>
</dbReference>
<evidence type="ECO:0000256" key="2">
    <source>
        <dbReference type="ARBA" id="ARBA00010037"/>
    </source>
</evidence>
<dbReference type="InterPro" id="IPR001303">
    <property type="entry name" value="Aldolase_II/adducin_N"/>
</dbReference>
<dbReference type="NCBIfam" id="NF043034">
    <property type="entry name" value="OxoTetrPhDc"/>
    <property type="match status" value="1"/>
</dbReference>
<dbReference type="FunFam" id="3.40.225.10:FF:000008">
    <property type="entry name" value="Sugar aldolase"/>
    <property type="match status" value="1"/>
</dbReference>
<dbReference type="PANTHER" id="PTHR22789:SF0">
    <property type="entry name" value="3-OXO-TETRONATE 4-PHOSPHATE DECARBOXYLASE-RELATED"/>
    <property type="match status" value="1"/>
</dbReference>
<dbReference type="NCBIfam" id="NF006000">
    <property type="entry name" value="PRK08130.1"/>
    <property type="match status" value="1"/>
</dbReference>
<evidence type="ECO:0000256" key="10">
    <source>
        <dbReference type="ARBA" id="ARBA00047520"/>
    </source>
</evidence>
<organism evidence="13 14">
    <name type="scientific">Brucella endophytica</name>
    <dbReference type="NCBI Taxonomy" id="1963359"/>
    <lineage>
        <taxon>Bacteria</taxon>
        <taxon>Pseudomonadati</taxon>
        <taxon>Pseudomonadota</taxon>
        <taxon>Alphaproteobacteria</taxon>
        <taxon>Hyphomicrobiales</taxon>
        <taxon>Brucellaceae</taxon>
        <taxon>Brucella/Ochrobactrum group</taxon>
        <taxon>Brucella</taxon>
    </lineage>
</organism>
<comment type="catalytic activity">
    <reaction evidence="11">
        <text>3-dehydro-4-O-phospho-L-erythronate + H(+) = dihydroxyacetone phosphate + CO2</text>
        <dbReference type="Rhea" id="RHEA:52404"/>
        <dbReference type="ChEBI" id="CHEBI:15378"/>
        <dbReference type="ChEBI" id="CHEBI:16526"/>
        <dbReference type="ChEBI" id="CHEBI:57642"/>
        <dbReference type="ChEBI" id="CHEBI:136592"/>
        <dbReference type="EC" id="4.1.1.104"/>
    </reaction>
</comment>
<evidence type="ECO:0000256" key="4">
    <source>
        <dbReference type="ARBA" id="ARBA00022833"/>
    </source>
</evidence>
<dbReference type="InterPro" id="IPR050013">
    <property type="entry name" value="OtnC"/>
</dbReference>
<dbReference type="GO" id="GO:0046872">
    <property type="term" value="F:metal ion binding"/>
    <property type="evidence" value="ECO:0007669"/>
    <property type="project" value="UniProtKB-KW"/>
</dbReference>
<sequence>MSAILSEATKARDEIARVGKSLFDRGLTSGSTGNISVRLSNGEILMTPTNASLGSLDPERLSRFSAEGVHIDGDKPTKEAFLHQCMYCKRPQSGAVVHLHSTHAVAVSLLADIDPEDVLPPLTAYYVMRVGSLPLVPYFPPGDQALAEAMAARAEKSHAVLLANHGPVVAGKTLLDAQYATEELEETAKLHLLLQGHRIKPLTLEQSRALG</sequence>
<keyword evidence="6" id="KW-0119">Carbohydrate metabolism</keyword>
<dbReference type="GO" id="GO:0016832">
    <property type="term" value="F:aldehyde-lyase activity"/>
    <property type="evidence" value="ECO:0007669"/>
    <property type="project" value="InterPro"/>
</dbReference>
<keyword evidence="14" id="KW-1185">Reference proteome</keyword>
<dbReference type="Proteomes" id="UP000646478">
    <property type="component" value="Unassembled WGS sequence"/>
</dbReference>
<evidence type="ECO:0000256" key="3">
    <source>
        <dbReference type="ARBA" id="ARBA00022723"/>
    </source>
</evidence>
<dbReference type="Pfam" id="PF00596">
    <property type="entry name" value="Aldolase_II"/>
    <property type="match status" value="1"/>
</dbReference>
<evidence type="ECO:0000256" key="11">
    <source>
        <dbReference type="ARBA" id="ARBA00048603"/>
    </source>
</evidence>
<dbReference type="GO" id="GO:0005829">
    <property type="term" value="C:cytosol"/>
    <property type="evidence" value="ECO:0007669"/>
    <property type="project" value="TreeGrafter"/>
</dbReference>
<reference evidence="13" key="1">
    <citation type="journal article" date="2014" name="Int. J. Syst. Evol. Microbiol.">
        <title>Complete genome sequence of Corynebacterium casei LMG S-19264T (=DSM 44701T), isolated from a smear-ripened cheese.</title>
        <authorList>
            <consortium name="US DOE Joint Genome Institute (JGI-PGF)"/>
            <person name="Walter F."/>
            <person name="Albersmeier A."/>
            <person name="Kalinowski J."/>
            <person name="Ruckert C."/>
        </authorList>
    </citation>
    <scope>NUCLEOTIDE SEQUENCE</scope>
    <source>
        <strain evidence="13">CGMCC 1.15082</strain>
    </source>
</reference>
<dbReference type="InterPro" id="IPR036409">
    <property type="entry name" value="Aldolase_II/adducin_N_sf"/>
</dbReference>
<evidence type="ECO:0000313" key="14">
    <source>
        <dbReference type="Proteomes" id="UP000646478"/>
    </source>
</evidence>
<reference evidence="13" key="2">
    <citation type="submission" date="2020-09" db="EMBL/GenBank/DDBJ databases">
        <authorList>
            <person name="Sun Q."/>
            <person name="Zhou Y."/>
        </authorList>
    </citation>
    <scope>NUCLEOTIDE SEQUENCE</scope>
    <source>
        <strain evidence="13">CGMCC 1.15082</strain>
    </source>
</reference>
<comment type="function">
    <text evidence="7">Catalyzes the decarboxylation of 3-oxo-tetronate 4-phosphate to dihydroxyacetone phosphate (DHAP) and CO(2).</text>
</comment>
<evidence type="ECO:0000256" key="1">
    <source>
        <dbReference type="ARBA" id="ARBA00001947"/>
    </source>
</evidence>
<name>A0A916SEI1_9HYPH</name>
<dbReference type="PANTHER" id="PTHR22789">
    <property type="entry name" value="FUCULOSE PHOSPHATE ALDOLASE"/>
    <property type="match status" value="1"/>
</dbReference>